<keyword evidence="1" id="KW-0436">Ligase</keyword>
<dbReference type="Pfam" id="PF03133">
    <property type="entry name" value="TTL"/>
    <property type="match status" value="1"/>
</dbReference>
<evidence type="ECO:0000256" key="2">
    <source>
        <dbReference type="ARBA" id="ARBA00022741"/>
    </source>
</evidence>
<comment type="caution">
    <text evidence="6">The sequence shown here is derived from an EMBL/GenBank/DDBJ whole genome shotgun (WGS) entry which is preliminary data.</text>
</comment>
<reference evidence="6 7" key="1">
    <citation type="submission" date="2023-09" db="EMBL/GenBank/DDBJ databases">
        <title>Pangenome analysis of Batrachochytrium dendrobatidis and related Chytrids.</title>
        <authorList>
            <person name="Yacoub M.N."/>
            <person name="Stajich J.E."/>
            <person name="James T.Y."/>
        </authorList>
    </citation>
    <scope>NUCLEOTIDE SEQUENCE [LARGE SCALE GENOMIC DNA]</scope>
    <source>
        <strain evidence="6 7">JEL0888</strain>
    </source>
</reference>
<protein>
    <recommendedName>
        <fullName evidence="4">Tubulin--tyrosine ligase-like protein 5</fullName>
    </recommendedName>
</protein>
<organism evidence="6 7">
    <name type="scientific">Polyrhizophydium stewartii</name>
    <dbReference type="NCBI Taxonomy" id="2732419"/>
    <lineage>
        <taxon>Eukaryota</taxon>
        <taxon>Fungi</taxon>
        <taxon>Fungi incertae sedis</taxon>
        <taxon>Chytridiomycota</taxon>
        <taxon>Chytridiomycota incertae sedis</taxon>
        <taxon>Chytridiomycetes</taxon>
        <taxon>Rhizophydiales</taxon>
        <taxon>Rhizophydiales incertae sedis</taxon>
        <taxon>Polyrhizophydium</taxon>
    </lineage>
</organism>
<evidence type="ECO:0000256" key="3">
    <source>
        <dbReference type="ARBA" id="ARBA00022840"/>
    </source>
</evidence>
<dbReference type="InterPro" id="IPR004344">
    <property type="entry name" value="TTL/TTLL_fam"/>
</dbReference>
<proteinExistence type="predicted"/>
<dbReference type="PANTHER" id="PTHR12241">
    <property type="entry name" value="TUBULIN POLYGLUTAMYLASE"/>
    <property type="match status" value="1"/>
</dbReference>
<keyword evidence="2" id="KW-0547">Nucleotide-binding</keyword>
<comment type="catalytic activity">
    <reaction evidence="5">
        <text>L-glutamyl-[protein] + L-glutamate + ATP = gamma-L-glutamyl-L-glutamyl-[protein] + ADP + phosphate + H(+)</text>
        <dbReference type="Rhea" id="RHEA:60144"/>
        <dbReference type="Rhea" id="RHEA-COMP:10208"/>
        <dbReference type="Rhea" id="RHEA-COMP:15517"/>
        <dbReference type="ChEBI" id="CHEBI:15378"/>
        <dbReference type="ChEBI" id="CHEBI:29973"/>
        <dbReference type="ChEBI" id="CHEBI:29985"/>
        <dbReference type="ChEBI" id="CHEBI:30616"/>
        <dbReference type="ChEBI" id="CHEBI:43474"/>
        <dbReference type="ChEBI" id="CHEBI:143622"/>
        <dbReference type="ChEBI" id="CHEBI:456216"/>
    </reaction>
    <physiologicalReaction direction="left-to-right" evidence="5">
        <dbReference type="Rhea" id="RHEA:60145"/>
    </physiologicalReaction>
</comment>
<evidence type="ECO:0000313" key="7">
    <source>
        <dbReference type="Proteomes" id="UP001527925"/>
    </source>
</evidence>
<keyword evidence="3" id="KW-0067">ATP-binding</keyword>
<evidence type="ECO:0000313" key="6">
    <source>
        <dbReference type="EMBL" id="KAL2920096.1"/>
    </source>
</evidence>
<evidence type="ECO:0000256" key="4">
    <source>
        <dbReference type="ARBA" id="ARBA00041448"/>
    </source>
</evidence>
<gene>
    <name evidence="6" type="primary">TTLL5</name>
    <name evidence="6" type="ORF">HK105_200162</name>
</gene>
<dbReference type="Gene3D" id="3.30.470.20">
    <property type="entry name" value="ATP-grasp fold, B domain"/>
    <property type="match status" value="1"/>
</dbReference>
<dbReference type="PROSITE" id="PS51221">
    <property type="entry name" value="TTL"/>
    <property type="match status" value="1"/>
</dbReference>
<evidence type="ECO:0000256" key="1">
    <source>
        <dbReference type="ARBA" id="ARBA00022598"/>
    </source>
</evidence>
<dbReference type="Proteomes" id="UP001527925">
    <property type="component" value="Unassembled WGS sequence"/>
</dbReference>
<accession>A0ABR4NKQ3</accession>
<evidence type="ECO:0000256" key="5">
    <source>
        <dbReference type="ARBA" id="ARBA00049274"/>
    </source>
</evidence>
<dbReference type="EMBL" id="JADGIZ020000001">
    <property type="protein sequence ID" value="KAL2920096.1"/>
    <property type="molecule type" value="Genomic_DNA"/>
</dbReference>
<keyword evidence="7" id="KW-1185">Reference proteome</keyword>
<name>A0ABR4NKQ3_9FUNG</name>
<sequence length="330" mass="36517">MHDERYLIQRAVTNELSVLGESICVKYFVAVTSFAPLRVYIHSEALVSFGSHWSASGDQSGLCSSARLKWPIGQLKTHLLKSFTIEQLHFMEKQVHDMVIKTLISAADIIGLATRSNMPSPDICFELFGFDVIMDDKLSLWLAGVDSEAIQSCSDPTELRIKARDAFSAGLESALVRLKALYEQRSGIEIDQSDICYELVSLDELLKRAEVAGVLDQDDAQLAAAGLSDDASKSPAPGSLVGRLEHFAREYRRRTMRLDACPKENDEYVATTDDVNFGMSKRRKDCNLGTPLMSQATRVRLASQTVAARPSRLSQLVGVPPKYVRLVPFG</sequence>
<dbReference type="PANTHER" id="PTHR12241:SF145">
    <property type="entry name" value="TUBULIN POLYGLUTAMYLASE TTLL5"/>
    <property type="match status" value="1"/>
</dbReference>